<dbReference type="GO" id="GO:0016151">
    <property type="term" value="F:nickel cation binding"/>
    <property type="evidence" value="ECO:0007669"/>
    <property type="project" value="InterPro"/>
</dbReference>
<reference evidence="2" key="1">
    <citation type="submission" date="2021-04" db="EMBL/GenBank/DDBJ databases">
        <title>Whole genome sequencing of Enterococci isolates from hospitalized patients.</title>
        <authorList>
            <person name="Ogoti B.M."/>
            <person name="Onyambu F.G."/>
        </authorList>
    </citation>
    <scope>NUCLEOTIDE SEQUENCE</scope>
    <source>
        <strain evidence="2">242</strain>
    </source>
</reference>
<accession>A0A941FK39</accession>
<evidence type="ECO:0000256" key="1">
    <source>
        <dbReference type="ARBA" id="ARBA00023186"/>
    </source>
</evidence>
<evidence type="ECO:0000313" key="3">
    <source>
        <dbReference type="Proteomes" id="UP000680045"/>
    </source>
</evidence>
<proteinExistence type="predicted"/>
<keyword evidence="1" id="KW-0143">Chaperone</keyword>
<protein>
    <submittedName>
        <fullName evidence="2">Urease accessory protein UreD</fullName>
    </submittedName>
</protein>
<evidence type="ECO:0000313" key="2">
    <source>
        <dbReference type="EMBL" id="MBR8645650.1"/>
    </source>
</evidence>
<dbReference type="InterPro" id="IPR002669">
    <property type="entry name" value="UreD"/>
</dbReference>
<sequence>MAYESARYIQDTTIHMESGAGLFMTDIFTPGWSESRGHSHMIDPLQNERVSRW</sequence>
<gene>
    <name evidence="2" type="ORF">KEH51_21490</name>
</gene>
<dbReference type="EMBL" id="JAGTPW010000046">
    <property type="protein sequence ID" value="MBR8645650.1"/>
    <property type="molecule type" value="Genomic_DNA"/>
</dbReference>
<dbReference type="Proteomes" id="UP000680045">
    <property type="component" value="Unassembled WGS sequence"/>
</dbReference>
<dbReference type="Pfam" id="PF01774">
    <property type="entry name" value="UreD"/>
    <property type="match status" value="1"/>
</dbReference>
<organism evidence="2 3">
    <name type="scientific">Peribacillus frigoritolerans</name>
    <dbReference type="NCBI Taxonomy" id="450367"/>
    <lineage>
        <taxon>Bacteria</taxon>
        <taxon>Bacillati</taxon>
        <taxon>Bacillota</taxon>
        <taxon>Bacilli</taxon>
        <taxon>Bacillales</taxon>
        <taxon>Bacillaceae</taxon>
        <taxon>Peribacillus</taxon>
    </lineage>
</organism>
<dbReference type="AlphaFoldDB" id="A0A941FK39"/>
<name>A0A941FK39_9BACI</name>
<comment type="caution">
    <text evidence="2">The sequence shown here is derived from an EMBL/GenBank/DDBJ whole genome shotgun (WGS) entry which is preliminary data.</text>
</comment>